<dbReference type="Pfam" id="PF15734">
    <property type="entry name" value="MIIP"/>
    <property type="match status" value="1"/>
</dbReference>
<feature type="region of interest" description="Disordered" evidence="1">
    <location>
        <begin position="73"/>
        <end position="103"/>
    </location>
</feature>
<accession>A0A8C4YYC6</accession>
<name>A0A8C4YYC6_GADMO</name>
<keyword evidence="3" id="KW-1185">Reference proteome</keyword>
<dbReference type="RefSeq" id="XP_030229590.1">
    <property type="nucleotide sequence ID" value="XM_030373730.1"/>
</dbReference>
<evidence type="ECO:0000256" key="1">
    <source>
        <dbReference type="SAM" id="MobiDB-lite"/>
    </source>
</evidence>
<dbReference type="Ensembl" id="ENSGMOT00000002109.2">
    <property type="protein sequence ID" value="ENSGMOP00000002042.2"/>
    <property type="gene ID" value="ENSGMOG00000001913.2"/>
</dbReference>
<feature type="compositionally biased region" description="Polar residues" evidence="1">
    <location>
        <begin position="74"/>
        <end position="87"/>
    </location>
</feature>
<dbReference type="PANTHER" id="PTHR34831">
    <property type="entry name" value="MIGRATION AND INVASION-INHIBITORY PROTEIN"/>
    <property type="match status" value="1"/>
</dbReference>
<feature type="compositionally biased region" description="Basic and acidic residues" evidence="1">
    <location>
        <begin position="93"/>
        <end position="103"/>
    </location>
</feature>
<gene>
    <name evidence="2" type="primary">miip</name>
</gene>
<evidence type="ECO:0000313" key="3">
    <source>
        <dbReference type="Proteomes" id="UP000694546"/>
    </source>
</evidence>
<evidence type="ECO:0000313" key="2">
    <source>
        <dbReference type="Ensembl" id="ENSGMOP00000002042.2"/>
    </source>
</evidence>
<reference evidence="2" key="1">
    <citation type="submission" date="2025-08" db="UniProtKB">
        <authorList>
            <consortium name="Ensembl"/>
        </authorList>
    </citation>
    <scope>IDENTIFICATION</scope>
</reference>
<dbReference type="InterPro" id="IPR031466">
    <property type="entry name" value="MIIP"/>
</dbReference>
<dbReference type="GeneTree" id="ENSGT00390000003768"/>
<protein>
    <submittedName>
        <fullName evidence="2">Migration and invasion inhibitory protein</fullName>
    </submittedName>
</protein>
<sequence>MSSPDGPKAFREHNQLKELRQQSECLQQVCSTHHTGGRDHGHGEHPDAVGFIEGTRRHIRTNPAKHAVSFAADLTSSQTMTSQSREVNNPPPPRHDRDMERRPAEVSVTLHSPEQDELTHSESHHYMPPLLGYDWIAGVLDAESCSMERSEQFFTNLRTFRSMNNDECVSRRPVRLLEDGPSAQLLLTDRDNTESTTDTHQCTFCYRINSRLFPVPLDPHECCPVCRKPKSTVPHTATQPALVRVSIPHSTIGPAYKYKAHRRCSFDPSDSLGLPSHCLAGWANTGQNKVPEADNLDLRGNLNVNKTPDLTQTEMDFPLSGVSGCRRGDQTTTVSRLARYSFQHLSPKRKYMRDTSFHVY</sequence>
<proteinExistence type="predicted"/>
<dbReference type="GO" id="GO:0030336">
    <property type="term" value="P:negative regulation of cell migration"/>
    <property type="evidence" value="ECO:0007669"/>
    <property type="project" value="InterPro"/>
</dbReference>
<dbReference type="PANTHER" id="PTHR34831:SF1">
    <property type="entry name" value="MIGRATION AND INVASION-INHIBITORY PROTEIN"/>
    <property type="match status" value="1"/>
</dbReference>
<dbReference type="GeneID" id="115556604"/>
<dbReference type="Proteomes" id="UP000694546">
    <property type="component" value="Chromosome 13"/>
</dbReference>
<reference evidence="2" key="2">
    <citation type="submission" date="2025-09" db="UniProtKB">
        <authorList>
            <consortium name="Ensembl"/>
        </authorList>
    </citation>
    <scope>IDENTIFICATION</scope>
</reference>
<organism evidence="2 3">
    <name type="scientific">Gadus morhua</name>
    <name type="common">Atlantic cod</name>
    <dbReference type="NCBI Taxonomy" id="8049"/>
    <lineage>
        <taxon>Eukaryota</taxon>
        <taxon>Metazoa</taxon>
        <taxon>Chordata</taxon>
        <taxon>Craniata</taxon>
        <taxon>Vertebrata</taxon>
        <taxon>Euteleostomi</taxon>
        <taxon>Actinopterygii</taxon>
        <taxon>Neopterygii</taxon>
        <taxon>Teleostei</taxon>
        <taxon>Neoteleostei</taxon>
        <taxon>Acanthomorphata</taxon>
        <taxon>Zeiogadaria</taxon>
        <taxon>Gadariae</taxon>
        <taxon>Gadiformes</taxon>
        <taxon>Gadoidei</taxon>
        <taxon>Gadidae</taxon>
        <taxon>Gadus</taxon>
    </lineage>
</organism>
<dbReference type="AlphaFoldDB" id="A0A8C4YYC6"/>
<dbReference type="GO" id="GO:0010972">
    <property type="term" value="P:negative regulation of G2/M transition of mitotic cell cycle"/>
    <property type="evidence" value="ECO:0007669"/>
    <property type="project" value="InterPro"/>
</dbReference>